<name>A0ABM0JP07_APLCA</name>
<keyword evidence="3 5" id="KW-1133">Transmembrane helix</keyword>
<evidence type="ECO:0000259" key="6">
    <source>
        <dbReference type="PROSITE" id="PS50262"/>
    </source>
</evidence>
<feature type="transmembrane region" description="Helical" evidence="5">
    <location>
        <begin position="295"/>
        <end position="319"/>
    </location>
</feature>
<dbReference type="InterPro" id="IPR000276">
    <property type="entry name" value="GPCR_Rhodpsn"/>
</dbReference>
<comment type="subcellular location">
    <subcellularLocation>
        <location evidence="1">Membrane</location>
    </subcellularLocation>
</comment>
<dbReference type="RefSeq" id="XP_005098167.1">
    <property type="nucleotide sequence ID" value="XM_005098110.1"/>
</dbReference>
<feature type="transmembrane region" description="Helical" evidence="5">
    <location>
        <begin position="107"/>
        <end position="130"/>
    </location>
</feature>
<keyword evidence="7" id="KW-1185">Reference proteome</keyword>
<reference evidence="8" key="1">
    <citation type="submission" date="2025-08" db="UniProtKB">
        <authorList>
            <consortium name="RefSeq"/>
        </authorList>
    </citation>
    <scope>IDENTIFICATION</scope>
</reference>
<evidence type="ECO:0000256" key="3">
    <source>
        <dbReference type="ARBA" id="ARBA00022989"/>
    </source>
</evidence>
<evidence type="ECO:0000256" key="1">
    <source>
        <dbReference type="ARBA" id="ARBA00004370"/>
    </source>
</evidence>
<dbReference type="InterPro" id="IPR052954">
    <property type="entry name" value="GPCR-Ligand_Int"/>
</dbReference>
<evidence type="ECO:0000256" key="2">
    <source>
        <dbReference type="ARBA" id="ARBA00022692"/>
    </source>
</evidence>
<protein>
    <submittedName>
        <fullName evidence="8">Uncharacterized protein LOC101862182</fullName>
    </submittedName>
</protein>
<dbReference type="InterPro" id="IPR019427">
    <property type="entry name" value="7TM_GPCR_serpentine_rcpt_Srw"/>
</dbReference>
<dbReference type="Pfam" id="PF10324">
    <property type="entry name" value="7TM_GPCR_Srw"/>
    <property type="match status" value="1"/>
</dbReference>
<feature type="transmembrane region" description="Helical" evidence="5">
    <location>
        <begin position="212"/>
        <end position="231"/>
    </location>
</feature>
<evidence type="ECO:0000313" key="7">
    <source>
        <dbReference type="Proteomes" id="UP000694888"/>
    </source>
</evidence>
<dbReference type="InterPro" id="IPR017452">
    <property type="entry name" value="GPCR_Rhodpsn_7TM"/>
</dbReference>
<feature type="transmembrane region" description="Helical" evidence="5">
    <location>
        <begin position="68"/>
        <end position="87"/>
    </location>
</feature>
<keyword evidence="4 5" id="KW-0472">Membrane</keyword>
<keyword evidence="2 5" id="KW-0812">Transmembrane</keyword>
<feature type="transmembrane region" description="Helical" evidence="5">
    <location>
        <begin position="27"/>
        <end position="56"/>
    </location>
</feature>
<dbReference type="Proteomes" id="UP000694888">
    <property type="component" value="Unplaced"/>
</dbReference>
<accession>A0ABM0JP07</accession>
<sequence>MASANKSHSQPSESTQAGLVDADLLNIFIFIFYVVVLGIVSFFGMIFNTINIIVFFKQGFKDTVNITLFGLAVSDVLSSLTLLWMSISYNPLFMNADLPIDQQGFTYITAGWLRLCFARISSWITAWVTFERCLCIALPLKVKTIITPTTTNVVLVGIYLTMIVSVVPVYYSISLGPRFFPGRNATKIGLIYTEDGLNTKDVCLSINTLSQIAAFIAVLVCTVILVQNLLVKSKWRQSTSSSAKQESVTNRDKKVVKMILLCAVIFIVCLLPGTLNIIAQFSINEYNMVGRYHNLYLLTWTVLNSMEAVNSTVNIFVYYNMSSKYKEILREMFNRNKGKGM</sequence>
<dbReference type="PRINTS" id="PR00237">
    <property type="entry name" value="GPCRRHODOPSN"/>
</dbReference>
<gene>
    <name evidence="8" type="primary">LOC101862182</name>
</gene>
<dbReference type="PANTHER" id="PTHR46641">
    <property type="entry name" value="FMRFAMIDE RECEPTOR-RELATED"/>
    <property type="match status" value="1"/>
</dbReference>
<evidence type="ECO:0000313" key="8">
    <source>
        <dbReference type="RefSeq" id="XP_005098167.1"/>
    </source>
</evidence>
<dbReference type="PANTHER" id="PTHR46641:SF2">
    <property type="entry name" value="FMRFAMIDE RECEPTOR"/>
    <property type="match status" value="1"/>
</dbReference>
<organism evidence="7 8">
    <name type="scientific">Aplysia californica</name>
    <name type="common">California sea hare</name>
    <dbReference type="NCBI Taxonomy" id="6500"/>
    <lineage>
        <taxon>Eukaryota</taxon>
        <taxon>Metazoa</taxon>
        <taxon>Spiralia</taxon>
        <taxon>Lophotrochozoa</taxon>
        <taxon>Mollusca</taxon>
        <taxon>Gastropoda</taxon>
        <taxon>Heterobranchia</taxon>
        <taxon>Euthyneura</taxon>
        <taxon>Tectipleura</taxon>
        <taxon>Aplysiida</taxon>
        <taxon>Aplysioidea</taxon>
        <taxon>Aplysiidae</taxon>
        <taxon>Aplysia</taxon>
    </lineage>
</organism>
<proteinExistence type="predicted"/>
<dbReference type="GeneID" id="101862182"/>
<evidence type="ECO:0000256" key="5">
    <source>
        <dbReference type="SAM" id="Phobius"/>
    </source>
</evidence>
<dbReference type="SUPFAM" id="SSF81321">
    <property type="entry name" value="Family A G protein-coupled receptor-like"/>
    <property type="match status" value="1"/>
</dbReference>
<feature type="domain" description="G-protein coupled receptors family 1 profile" evidence="6">
    <location>
        <begin position="47"/>
        <end position="318"/>
    </location>
</feature>
<evidence type="ECO:0000256" key="4">
    <source>
        <dbReference type="ARBA" id="ARBA00023136"/>
    </source>
</evidence>
<feature type="transmembrane region" description="Helical" evidence="5">
    <location>
        <begin position="151"/>
        <end position="173"/>
    </location>
</feature>
<dbReference type="Gene3D" id="1.20.1070.10">
    <property type="entry name" value="Rhodopsin 7-helix transmembrane proteins"/>
    <property type="match status" value="1"/>
</dbReference>
<feature type="transmembrane region" description="Helical" evidence="5">
    <location>
        <begin position="259"/>
        <end position="283"/>
    </location>
</feature>
<dbReference type="PROSITE" id="PS50262">
    <property type="entry name" value="G_PROTEIN_RECEP_F1_2"/>
    <property type="match status" value="1"/>
</dbReference>